<dbReference type="InterPro" id="IPR012941">
    <property type="entry name" value="Phe_hydrox_C_dim_dom"/>
</dbReference>
<comment type="caution">
    <text evidence="9">The sequence shown here is derived from an EMBL/GenBank/DDBJ whole genome shotgun (WGS) entry which is preliminary data.</text>
</comment>
<comment type="cofactor">
    <cofactor evidence="1">
        <name>FAD</name>
        <dbReference type="ChEBI" id="CHEBI:57692"/>
    </cofactor>
</comment>
<evidence type="ECO:0000259" key="7">
    <source>
        <dbReference type="Pfam" id="PF01494"/>
    </source>
</evidence>
<dbReference type="InterPro" id="IPR002938">
    <property type="entry name" value="FAD-bd"/>
</dbReference>
<dbReference type="AlphaFoldDB" id="A0A0W0F4R4"/>
<dbReference type="EMBL" id="LATX01002339">
    <property type="protein sequence ID" value="KTB31296.1"/>
    <property type="molecule type" value="Genomic_DNA"/>
</dbReference>
<dbReference type="SUPFAM" id="SSF51905">
    <property type="entry name" value="FAD/NAD(P)-binding domain"/>
    <property type="match status" value="1"/>
</dbReference>
<feature type="domain" description="FAD-binding" evidence="7">
    <location>
        <begin position="12"/>
        <end position="380"/>
    </location>
</feature>
<dbReference type="Gene3D" id="3.50.50.60">
    <property type="entry name" value="FAD/NAD(P)-binding domain"/>
    <property type="match status" value="1"/>
</dbReference>
<dbReference type="GO" id="GO:0016709">
    <property type="term" value="F:oxidoreductase activity, acting on paired donors, with incorporation or reduction of molecular oxygen, NAD(P)H as one donor, and incorporation of one atom of oxygen"/>
    <property type="evidence" value="ECO:0007669"/>
    <property type="project" value="UniProtKB-ARBA"/>
</dbReference>
<evidence type="ECO:0000259" key="8">
    <source>
        <dbReference type="Pfam" id="PF07976"/>
    </source>
</evidence>
<evidence type="ECO:0000256" key="4">
    <source>
        <dbReference type="ARBA" id="ARBA00022827"/>
    </source>
</evidence>
<evidence type="ECO:0000256" key="6">
    <source>
        <dbReference type="SAM" id="Phobius"/>
    </source>
</evidence>
<dbReference type="eggNOG" id="KOG3855">
    <property type="taxonomic scope" value="Eukaryota"/>
</dbReference>
<organism evidence="9 10">
    <name type="scientific">Moniliophthora roreri</name>
    <name type="common">Frosty pod rot fungus</name>
    <name type="synonym">Monilia roreri</name>
    <dbReference type="NCBI Taxonomy" id="221103"/>
    <lineage>
        <taxon>Eukaryota</taxon>
        <taxon>Fungi</taxon>
        <taxon>Dikarya</taxon>
        <taxon>Basidiomycota</taxon>
        <taxon>Agaricomycotina</taxon>
        <taxon>Agaricomycetes</taxon>
        <taxon>Agaricomycetidae</taxon>
        <taxon>Agaricales</taxon>
        <taxon>Marasmiineae</taxon>
        <taxon>Marasmiaceae</taxon>
        <taxon>Moniliophthora</taxon>
    </lineage>
</organism>
<keyword evidence="5" id="KW-0560">Oxidoreductase</keyword>
<dbReference type="SUPFAM" id="SSF52833">
    <property type="entry name" value="Thioredoxin-like"/>
    <property type="match status" value="1"/>
</dbReference>
<name>A0A0W0F4R4_MONRR</name>
<evidence type="ECO:0000313" key="9">
    <source>
        <dbReference type="EMBL" id="KTB31296.1"/>
    </source>
</evidence>
<feature type="domain" description="Phenol hydroxylase-like C-terminal dimerisation" evidence="8">
    <location>
        <begin position="516"/>
        <end position="573"/>
    </location>
</feature>
<evidence type="ECO:0000256" key="2">
    <source>
        <dbReference type="ARBA" id="ARBA00007801"/>
    </source>
</evidence>
<dbReference type="Gene3D" id="3.30.70.2450">
    <property type="match status" value="1"/>
</dbReference>
<feature type="transmembrane region" description="Helical" evidence="6">
    <location>
        <begin position="12"/>
        <end position="30"/>
    </location>
</feature>
<dbReference type="Pfam" id="PF07976">
    <property type="entry name" value="Phe_hydrox_dim"/>
    <property type="match status" value="1"/>
</dbReference>
<keyword evidence="6" id="KW-0812">Transmembrane</keyword>
<accession>A0A0W0F4R4</accession>
<dbReference type="InterPro" id="IPR036188">
    <property type="entry name" value="FAD/NAD-bd_sf"/>
</dbReference>
<evidence type="ECO:0000256" key="1">
    <source>
        <dbReference type="ARBA" id="ARBA00001974"/>
    </source>
</evidence>
<proteinExistence type="inferred from homology"/>
<keyword evidence="6" id="KW-0472">Membrane</keyword>
<keyword evidence="4" id="KW-0274">FAD</keyword>
<dbReference type="PRINTS" id="PR00420">
    <property type="entry name" value="RNGMNOXGNASE"/>
</dbReference>
<dbReference type="InterPro" id="IPR050641">
    <property type="entry name" value="RIFMO-like"/>
</dbReference>
<dbReference type="GO" id="GO:0071949">
    <property type="term" value="F:FAD binding"/>
    <property type="evidence" value="ECO:0007669"/>
    <property type="project" value="InterPro"/>
</dbReference>
<gene>
    <name evidence="9" type="ORF">WG66_16138</name>
</gene>
<dbReference type="PANTHER" id="PTHR43004:SF19">
    <property type="entry name" value="BINDING MONOOXYGENASE, PUTATIVE (JCVI)-RELATED"/>
    <property type="match status" value="1"/>
</dbReference>
<evidence type="ECO:0000313" key="10">
    <source>
        <dbReference type="Proteomes" id="UP000054988"/>
    </source>
</evidence>
<comment type="similarity">
    <text evidence="2">Belongs to the PheA/TfdB FAD monooxygenase family.</text>
</comment>
<keyword evidence="3" id="KW-0285">Flavoprotein</keyword>
<dbReference type="Gene3D" id="3.40.30.120">
    <property type="match status" value="1"/>
</dbReference>
<evidence type="ECO:0000256" key="3">
    <source>
        <dbReference type="ARBA" id="ARBA00022630"/>
    </source>
</evidence>
<evidence type="ECO:0000256" key="5">
    <source>
        <dbReference type="ARBA" id="ARBA00023002"/>
    </source>
</evidence>
<dbReference type="Proteomes" id="UP000054988">
    <property type="component" value="Unassembled WGS sequence"/>
</dbReference>
<reference evidence="9 10" key="1">
    <citation type="submission" date="2015-12" db="EMBL/GenBank/DDBJ databases">
        <title>Draft genome sequence of Moniliophthora roreri, the causal agent of frosty pod rot of cacao.</title>
        <authorList>
            <person name="Aime M.C."/>
            <person name="Diaz-Valderrama J.R."/>
            <person name="Kijpornyongpan T."/>
            <person name="Phillips-Mora W."/>
        </authorList>
    </citation>
    <scope>NUCLEOTIDE SEQUENCE [LARGE SCALE GENOMIC DNA]</scope>
    <source>
        <strain evidence="9 10">MCA 2952</strain>
    </source>
</reference>
<dbReference type="PANTHER" id="PTHR43004">
    <property type="entry name" value="TRK SYSTEM POTASSIUM UPTAKE PROTEIN"/>
    <property type="match status" value="1"/>
</dbReference>
<sequence length="586" mass="64623">MTTQKQMGIEPAVLIVGAGPSGLALALLLLRNNVPVRIIDKRSVFNVGRRGAGFQPRTLELYKLLGILPDIEKYGQPAPMMKIYDIGQDKPLKVAPSMEEMSLESQYYRVNSMMFGQEQHQETLRQILESEYGCFVESETEVDSFSQDKGKVVVNLVKKGKQETANAKWLVGADGARSVVRKQLGLAFVGESHADVTSVIGDIEVKKWPDEIDLEVRVALYRSQSTGTSLLPGLVFMGQSEGKDVRPLCPYVKDGKQMAFFFLSGAQVDVEGVAANPERIVNMLHDISGRKGIEFGALYQHAIWSANVRMANKFGEGRVFIIGDAAHVHSPTGGQGMNSGVQDSFNLAWKLALVHKGLALRSLLESYTTERLPVIAAMLEITTILMRKDFALTGNTERFVRGFETRQLGITYRKSPIIVDERYPGENETVDPYRSGSDGTVHAGDRAPEAPGLKHLDSGEKTSIFELFNATSHTVLFFGNSISDIQESLEFVTKYLKNVVKSVLVLPQGSTLSSDSEKALLDHVFVDGDGHAYENYRVRPGDAFAAVVRPDGYIGALAKGTSGLKEYFRNIFHTHPSQLPYHSKNM</sequence>
<dbReference type="InterPro" id="IPR036249">
    <property type="entry name" value="Thioredoxin-like_sf"/>
</dbReference>
<dbReference type="Pfam" id="PF01494">
    <property type="entry name" value="FAD_binding_3"/>
    <property type="match status" value="1"/>
</dbReference>
<protein>
    <submittedName>
        <fullName evidence="9">Uncharacterized protein</fullName>
    </submittedName>
</protein>
<keyword evidence="6" id="KW-1133">Transmembrane helix</keyword>